<dbReference type="AlphaFoldDB" id="A0A542EUD8"/>
<dbReference type="Proteomes" id="UP000316298">
    <property type="component" value="Unassembled WGS sequence"/>
</dbReference>
<comment type="caution">
    <text evidence="2">The sequence shown here is derived from an EMBL/GenBank/DDBJ whole genome shotgun (WGS) entry which is preliminary data.</text>
</comment>
<proteinExistence type="predicted"/>
<accession>A0A542EUD8</accession>
<protein>
    <submittedName>
        <fullName evidence="2">Uncharacterized protein</fullName>
    </submittedName>
</protein>
<keyword evidence="1" id="KW-0812">Transmembrane</keyword>
<keyword evidence="1" id="KW-1133">Transmembrane helix</keyword>
<reference evidence="2 3" key="1">
    <citation type="submission" date="2019-06" db="EMBL/GenBank/DDBJ databases">
        <title>Sequencing the genomes of 1000 actinobacteria strains.</title>
        <authorList>
            <person name="Klenk H.-P."/>
        </authorList>
    </citation>
    <scope>NUCLEOTIDE SEQUENCE [LARGE SCALE GENOMIC DNA]</scope>
    <source>
        <strain evidence="2 3">DSM 17305</strain>
    </source>
</reference>
<feature type="transmembrane region" description="Helical" evidence="1">
    <location>
        <begin position="40"/>
        <end position="61"/>
    </location>
</feature>
<keyword evidence="3" id="KW-1185">Reference proteome</keyword>
<evidence type="ECO:0000256" key="1">
    <source>
        <dbReference type="SAM" id="Phobius"/>
    </source>
</evidence>
<organism evidence="2 3">
    <name type="scientific">Kribbella jejuensis</name>
    <dbReference type="NCBI Taxonomy" id="236068"/>
    <lineage>
        <taxon>Bacteria</taxon>
        <taxon>Bacillati</taxon>
        <taxon>Actinomycetota</taxon>
        <taxon>Actinomycetes</taxon>
        <taxon>Propionibacteriales</taxon>
        <taxon>Kribbellaceae</taxon>
        <taxon>Kribbella</taxon>
    </lineage>
</organism>
<gene>
    <name evidence="2" type="ORF">FB475_3141</name>
</gene>
<evidence type="ECO:0000313" key="3">
    <source>
        <dbReference type="Proteomes" id="UP000316298"/>
    </source>
</evidence>
<sequence length="229" mass="25005">MPGGLPGAHPRTLRIAAVESLDEVIDAMIADRVIHRHRRIWLVVIALVVAAILVILLTGGWKEKKGRTVPTLTAPATVTAGRFEFTFTKAEIVRKPKTDYSKAETTLKVYFTAKNIDTEEQTSESVSGELLRFVPGGGKDLVESNGGACRGDNLNWKLVYGLPPVECSTKFEVDPDFTADVVEIGILQEHYEGDNSALGADPKPYWHNEDPAAVVQLKPTVVVDDGKNK</sequence>
<dbReference type="EMBL" id="VFMM01000001">
    <property type="protein sequence ID" value="TQJ18987.1"/>
    <property type="molecule type" value="Genomic_DNA"/>
</dbReference>
<keyword evidence="1" id="KW-0472">Membrane</keyword>
<evidence type="ECO:0000313" key="2">
    <source>
        <dbReference type="EMBL" id="TQJ18987.1"/>
    </source>
</evidence>
<name>A0A542EUD8_9ACTN</name>